<gene>
    <name evidence="2" type="ORF">TI39_contig4112g00017</name>
</gene>
<dbReference type="PANTHER" id="PTHR43316">
    <property type="entry name" value="HYDROLASE, HALOACID DELAHOGENASE-RELATED"/>
    <property type="match status" value="1"/>
</dbReference>
<proteinExistence type="predicted"/>
<dbReference type="Pfam" id="PF00702">
    <property type="entry name" value="Hydrolase"/>
    <property type="match status" value="1"/>
</dbReference>
<dbReference type="InterPro" id="IPR023198">
    <property type="entry name" value="PGP-like_dom2"/>
</dbReference>
<dbReference type="InterPro" id="IPR023214">
    <property type="entry name" value="HAD_sf"/>
</dbReference>
<evidence type="ECO:0000313" key="3">
    <source>
        <dbReference type="Proteomes" id="UP000033647"/>
    </source>
</evidence>
<dbReference type="InterPro" id="IPR036412">
    <property type="entry name" value="HAD-like_sf"/>
</dbReference>
<keyword evidence="3" id="KW-1185">Reference proteome</keyword>
<dbReference type="STRING" id="1047168.A0A0F4GDG4"/>
<dbReference type="InterPro" id="IPR051540">
    <property type="entry name" value="S-2-haloacid_dehalogenase"/>
</dbReference>
<dbReference type="SUPFAM" id="SSF56784">
    <property type="entry name" value="HAD-like"/>
    <property type="match status" value="1"/>
</dbReference>
<evidence type="ECO:0000313" key="2">
    <source>
        <dbReference type="EMBL" id="KJX95436.1"/>
    </source>
</evidence>
<dbReference type="OrthoDB" id="2363873at2759"/>
<evidence type="ECO:0000256" key="1">
    <source>
        <dbReference type="ARBA" id="ARBA00022801"/>
    </source>
</evidence>
<dbReference type="Gene3D" id="1.10.150.240">
    <property type="entry name" value="Putative phosphatase, domain 2"/>
    <property type="match status" value="1"/>
</dbReference>
<keyword evidence="1" id="KW-0378">Hydrolase</keyword>
<accession>A0A0F4GDG4</accession>
<dbReference type="Gene3D" id="3.40.50.1000">
    <property type="entry name" value="HAD superfamily/HAD-like"/>
    <property type="match status" value="1"/>
</dbReference>
<dbReference type="GO" id="GO:0016787">
    <property type="term" value="F:hydrolase activity"/>
    <property type="evidence" value="ECO:0007669"/>
    <property type="project" value="UniProtKB-KW"/>
</dbReference>
<sequence>MPGNKNVVFDVVGTLARYDELYDGIDARIGDRLRKEGIKPSLLGYTWIEVAEREYTYLSMAGAYKPFDTAFEAVFYRILFSAGIQDPHTFASAEDLAFIMAANNKMRFRDGAVQCISRLRDAGFTVWAMTAADKGRVRGYFEEAGLDLPLENLVSSDDTGIAKPTLSGYLPLFEQLNQGERPWFAAAHKWDVSAANRIGYRGAYCSLLEHNPLPDLFGTMEAEEPTLPALADRIIDLT</sequence>
<protein>
    <submittedName>
        <fullName evidence="2">2-haloalkanoic acid dehalogenase like protein</fullName>
    </submittedName>
</protein>
<name>A0A0F4GDG4_9PEZI</name>
<comment type="caution">
    <text evidence="2">The sequence shown here is derived from an EMBL/GenBank/DDBJ whole genome shotgun (WGS) entry which is preliminary data.</text>
</comment>
<dbReference type="AlphaFoldDB" id="A0A0F4GDG4"/>
<dbReference type="PANTHER" id="PTHR43316:SF4">
    <property type="entry name" value="ACID DEHALOGENASE, PUTATIVE (AFU_ORTHOLOGUE AFUA_8G05870)-RELATED"/>
    <property type="match status" value="1"/>
</dbReference>
<organism evidence="2 3">
    <name type="scientific">Zymoseptoria brevis</name>
    <dbReference type="NCBI Taxonomy" id="1047168"/>
    <lineage>
        <taxon>Eukaryota</taxon>
        <taxon>Fungi</taxon>
        <taxon>Dikarya</taxon>
        <taxon>Ascomycota</taxon>
        <taxon>Pezizomycotina</taxon>
        <taxon>Dothideomycetes</taxon>
        <taxon>Dothideomycetidae</taxon>
        <taxon>Mycosphaerellales</taxon>
        <taxon>Mycosphaerellaceae</taxon>
        <taxon>Zymoseptoria</taxon>
    </lineage>
</organism>
<reference evidence="2 3" key="1">
    <citation type="submission" date="2015-03" db="EMBL/GenBank/DDBJ databases">
        <title>RNA-seq based gene annotation and comparative genomics of four Zymoseptoria species reveal species-specific pathogenicity related genes and transposable element activity.</title>
        <authorList>
            <person name="Grandaubert J."/>
            <person name="Bhattacharyya A."/>
            <person name="Stukenbrock E.H."/>
        </authorList>
    </citation>
    <scope>NUCLEOTIDE SEQUENCE [LARGE SCALE GENOMIC DNA]</scope>
    <source>
        <strain evidence="2 3">Zb18110</strain>
    </source>
</reference>
<dbReference type="Proteomes" id="UP000033647">
    <property type="component" value="Unassembled WGS sequence"/>
</dbReference>
<dbReference type="EMBL" id="LAFY01004072">
    <property type="protein sequence ID" value="KJX95436.1"/>
    <property type="molecule type" value="Genomic_DNA"/>
</dbReference>